<dbReference type="AlphaFoldDB" id="A0A944D9J3"/>
<keyword evidence="3" id="KW-1185">Reference proteome</keyword>
<protein>
    <submittedName>
        <fullName evidence="2">Exo-alpha-sialidase</fullName>
    </submittedName>
</protein>
<accession>A0A944D9J3</accession>
<dbReference type="Gene3D" id="2.120.10.10">
    <property type="match status" value="1"/>
</dbReference>
<dbReference type="CDD" id="cd15482">
    <property type="entry name" value="Sialidase_non-viral"/>
    <property type="match status" value="1"/>
</dbReference>
<name>A0A944D9J3_DENI1</name>
<dbReference type="SUPFAM" id="SSF50939">
    <property type="entry name" value="Sialidases"/>
    <property type="match status" value="1"/>
</dbReference>
<feature type="signal peptide" evidence="1">
    <location>
        <begin position="1"/>
        <end position="24"/>
    </location>
</feature>
<sequence length="418" mass="43895">MRTPAILGLVALLLLPPMSGTGLAATHGGHGDAPSGPVLPQCQDAAALPSPHCGRTPTPAFDALGRLWLAFVQGGHVYVTHGADGENTFAPAVAVNAQAESIYSDGENRPKIAFTPTGTLVVSWTQKIPGAYAGNIRFARSTDGGQRFEAPLTINDDRAPISHRFESLVVDAAGRITLAWIDKRDLAAAKQGGSDYPGAAIYTATSSDDGARFAPNRKLADHSCECCRIALAADGDRPPLALWRHVFPVNVRDHAIARLDPAAPPVAEPMRATDDGWVIDGCPHHGPDLSVDADGQAHMVWFAGGGPTPGLHYGRIDPATGARSASFRLSHQPGAGRAQVRALGGGRVVVAWKALQPNGTALLSRQSTDGGQHWSAERTLAVTTGGSDHPLMIVRQGEPFVSWQTQADGYRLIPVPAP</sequence>
<keyword evidence="1" id="KW-0732">Signal</keyword>
<comment type="caution">
    <text evidence="2">The sequence shown here is derived from an EMBL/GenBank/DDBJ whole genome shotgun (WGS) entry which is preliminary data.</text>
</comment>
<evidence type="ECO:0000313" key="2">
    <source>
        <dbReference type="EMBL" id="MBT0960906.1"/>
    </source>
</evidence>
<evidence type="ECO:0000256" key="1">
    <source>
        <dbReference type="SAM" id="SignalP"/>
    </source>
</evidence>
<reference evidence="3" key="1">
    <citation type="journal article" date="2022" name="ISME J.">
        <title>Genetic and phylogenetic analysis of dissimilatory iodate-reducing bacteria identifies potential niches across the world's oceans.</title>
        <authorList>
            <person name="Reyes-Umana V."/>
            <person name="Henning Z."/>
            <person name="Lee K."/>
            <person name="Barnum T.P."/>
            <person name="Coates J.D."/>
        </authorList>
    </citation>
    <scope>NUCLEOTIDE SEQUENCE [LARGE SCALE GENOMIC DNA]</scope>
    <source>
        <strain evidence="3">IR12</strain>
    </source>
</reference>
<gene>
    <name evidence="2" type="ORF">I8J34_06910</name>
</gene>
<dbReference type="EMBL" id="JAEKFT010000006">
    <property type="protein sequence ID" value="MBT0960906.1"/>
    <property type="molecule type" value="Genomic_DNA"/>
</dbReference>
<proteinExistence type="predicted"/>
<feature type="chain" id="PRO_5037047997" evidence="1">
    <location>
        <begin position="25"/>
        <end position="418"/>
    </location>
</feature>
<evidence type="ECO:0000313" key="3">
    <source>
        <dbReference type="Proteomes" id="UP000694660"/>
    </source>
</evidence>
<dbReference type="RefSeq" id="WP_214360673.1">
    <property type="nucleotide sequence ID" value="NZ_JAEKFT010000006.1"/>
</dbReference>
<dbReference type="InterPro" id="IPR036278">
    <property type="entry name" value="Sialidase_sf"/>
</dbReference>
<organism evidence="2 3">
    <name type="scientific">Denitromonas iodatirespirans</name>
    <dbReference type="NCBI Taxonomy" id="2795389"/>
    <lineage>
        <taxon>Bacteria</taxon>
        <taxon>Pseudomonadati</taxon>
        <taxon>Pseudomonadota</taxon>
        <taxon>Betaproteobacteria</taxon>
        <taxon>Rhodocyclales</taxon>
        <taxon>Zoogloeaceae</taxon>
        <taxon>Denitromonas</taxon>
    </lineage>
</organism>
<dbReference type="Proteomes" id="UP000694660">
    <property type="component" value="Unassembled WGS sequence"/>
</dbReference>